<evidence type="ECO:0000313" key="2">
    <source>
        <dbReference type="Proteomes" id="UP000649829"/>
    </source>
</evidence>
<gene>
    <name evidence="1" type="ORF">GCM10011534_32590</name>
</gene>
<dbReference type="Proteomes" id="UP000649829">
    <property type="component" value="Unassembled WGS sequence"/>
</dbReference>
<sequence>MADIEKAHAVVDPDGVNDYLSALRQLGVAYYVSHICDGHSDFYDAAGNKLSTAPIHDRLTVAEQVDPKAAKLALGQHGRGETDYLTFARQLADAGIETWLMDPRARTCTFCCRAGEKLFSAPL</sequence>
<dbReference type="Pfam" id="PF07166">
    <property type="entry name" value="DUF1398"/>
    <property type="match status" value="1"/>
</dbReference>
<proteinExistence type="predicted"/>
<organism evidence="1 2">
    <name type="scientific">Pseudooceanicola nanhaiensis</name>
    <dbReference type="NCBI Taxonomy" id="375761"/>
    <lineage>
        <taxon>Bacteria</taxon>
        <taxon>Pseudomonadati</taxon>
        <taxon>Pseudomonadota</taxon>
        <taxon>Alphaproteobacteria</taxon>
        <taxon>Rhodobacterales</taxon>
        <taxon>Paracoccaceae</taxon>
        <taxon>Pseudooceanicola</taxon>
    </lineage>
</organism>
<dbReference type="EMBL" id="BMLF01000002">
    <property type="protein sequence ID" value="GGM08097.1"/>
    <property type="molecule type" value="Genomic_DNA"/>
</dbReference>
<reference evidence="1" key="1">
    <citation type="journal article" date="2014" name="Int. J. Syst. Evol. Microbiol.">
        <title>Complete genome sequence of Corynebacterium casei LMG S-19264T (=DSM 44701T), isolated from a smear-ripened cheese.</title>
        <authorList>
            <consortium name="US DOE Joint Genome Institute (JGI-PGF)"/>
            <person name="Walter F."/>
            <person name="Albersmeier A."/>
            <person name="Kalinowski J."/>
            <person name="Ruckert C."/>
        </authorList>
    </citation>
    <scope>NUCLEOTIDE SEQUENCE</scope>
    <source>
        <strain evidence="1">CGMCC 1.6293</strain>
    </source>
</reference>
<evidence type="ECO:0000313" key="1">
    <source>
        <dbReference type="EMBL" id="GGM08097.1"/>
    </source>
</evidence>
<protein>
    <recommendedName>
        <fullName evidence="3">DUF1398 domain-containing protein</fullName>
    </recommendedName>
</protein>
<dbReference type="AlphaFoldDB" id="A0A917T3T2"/>
<name>A0A917T3T2_9RHOB</name>
<comment type="caution">
    <text evidence="1">The sequence shown here is derived from an EMBL/GenBank/DDBJ whole genome shotgun (WGS) entry which is preliminary data.</text>
</comment>
<dbReference type="InterPro" id="IPR009833">
    <property type="entry name" value="DUF1398"/>
</dbReference>
<dbReference type="Gene3D" id="3.30.1810.10">
    <property type="entry name" value="YdfO-like"/>
    <property type="match status" value="1"/>
</dbReference>
<keyword evidence="2" id="KW-1185">Reference proteome</keyword>
<evidence type="ECO:0008006" key="3">
    <source>
        <dbReference type="Google" id="ProtNLM"/>
    </source>
</evidence>
<accession>A0A917T3T2</accession>
<dbReference type="SUPFAM" id="SSF160419">
    <property type="entry name" value="YdfO-like"/>
    <property type="match status" value="1"/>
</dbReference>
<reference evidence="1" key="2">
    <citation type="submission" date="2020-09" db="EMBL/GenBank/DDBJ databases">
        <authorList>
            <person name="Sun Q."/>
            <person name="Zhou Y."/>
        </authorList>
    </citation>
    <scope>NUCLEOTIDE SEQUENCE</scope>
    <source>
        <strain evidence="1">CGMCC 1.6293</strain>
    </source>
</reference>
<dbReference type="InterPro" id="IPR036696">
    <property type="entry name" value="YdfO-like_sf"/>
</dbReference>